<evidence type="ECO:0000256" key="1">
    <source>
        <dbReference type="RuleBase" id="RU367042"/>
    </source>
</evidence>
<dbReference type="AlphaFoldDB" id="D8RNW3"/>
<evidence type="ECO:0000313" key="2">
    <source>
        <dbReference type="EMBL" id="EFJ26151.1"/>
    </source>
</evidence>
<keyword evidence="1" id="KW-0689">Ribosomal protein</keyword>
<comment type="function">
    <text evidence="1">Component of the ribosome.</text>
</comment>
<dbReference type="Proteomes" id="UP000001514">
    <property type="component" value="Unassembled WGS sequence"/>
</dbReference>
<proteinExistence type="inferred from homology"/>
<dbReference type="Gramene" id="EFJ26151">
    <property type="protein sequence ID" value="EFJ26151"/>
    <property type="gene ID" value="SELMODRAFT_413265"/>
</dbReference>
<comment type="similarity">
    <text evidence="1">Belongs to the eukaryotic ribosomal protein eL8 family.</text>
</comment>
<dbReference type="PRINTS" id="PR00882">
    <property type="entry name" value="RIBOSOMALL7A"/>
</dbReference>
<dbReference type="InParanoid" id="D8RNW3"/>
<sequence length="162" mass="18549">MESWIVLPLPSDVESEQLLSWAASKLIFAQIQSCYGAALHACKLVEISRALVTNSRARGFGFGFGKAKLQKRLPMAEARPPKKDLHRFVKWPKYVRIQSFESSTAEGSAYDQPIHQLDQQHGHDIVMLILPSPAAALFKMLLKKDEWILKRAERSRCQRWFQ</sequence>
<dbReference type="GO" id="GO:0022625">
    <property type="term" value="C:cytosolic large ribosomal subunit"/>
    <property type="evidence" value="ECO:0007669"/>
    <property type="project" value="UniProtKB-UniRule"/>
</dbReference>
<dbReference type="EMBL" id="GL377585">
    <property type="protein sequence ID" value="EFJ26151.1"/>
    <property type="molecule type" value="Genomic_DNA"/>
</dbReference>
<reference evidence="2 3" key="1">
    <citation type="journal article" date="2011" name="Science">
        <title>The Selaginella genome identifies genetic changes associated with the evolution of vascular plants.</title>
        <authorList>
            <person name="Banks J.A."/>
            <person name="Nishiyama T."/>
            <person name="Hasebe M."/>
            <person name="Bowman J.L."/>
            <person name="Gribskov M."/>
            <person name="dePamphilis C."/>
            <person name="Albert V.A."/>
            <person name="Aono N."/>
            <person name="Aoyama T."/>
            <person name="Ambrose B.A."/>
            <person name="Ashton N.W."/>
            <person name="Axtell M.J."/>
            <person name="Barker E."/>
            <person name="Barker M.S."/>
            <person name="Bennetzen J.L."/>
            <person name="Bonawitz N.D."/>
            <person name="Chapple C."/>
            <person name="Cheng C."/>
            <person name="Correa L.G."/>
            <person name="Dacre M."/>
            <person name="DeBarry J."/>
            <person name="Dreyer I."/>
            <person name="Elias M."/>
            <person name="Engstrom E.M."/>
            <person name="Estelle M."/>
            <person name="Feng L."/>
            <person name="Finet C."/>
            <person name="Floyd S.K."/>
            <person name="Frommer W.B."/>
            <person name="Fujita T."/>
            <person name="Gramzow L."/>
            <person name="Gutensohn M."/>
            <person name="Harholt J."/>
            <person name="Hattori M."/>
            <person name="Heyl A."/>
            <person name="Hirai T."/>
            <person name="Hiwatashi Y."/>
            <person name="Ishikawa M."/>
            <person name="Iwata M."/>
            <person name="Karol K.G."/>
            <person name="Koehler B."/>
            <person name="Kolukisaoglu U."/>
            <person name="Kubo M."/>
            <person name="Kurata T."/>
            <person name="Lalonde S."/>
            <person name="Li K."/>
            <person name="Li Y."/>
            <person name="Litt A."/>
            <person name="Lyons E."/>
            <person name="Manning G."/>
            <person name="Maruyama T."/>
            <person name="Michael T.P."/>
            <person name="Mikami K."/>
            <person name="Miyazaki S."/>
            <person name="Morinaga S."/>
            <person name="Murata T."/>
            <person name="Mueller-Roeber B."/>
            <person name="Nelson D.R."/>
            <person name="Obara M."/>
            <person name="Oguri Y."/>
            <person name="Olmstead R.G."/>
            <person name="Onodera N."/>
            <person name="Petersen B.L."/>
            <person name="Pils B."/>
            <person name="Prigge M."/>
            <person name="Rensing S.A."/>
            <person name="Riano-Pachon D.M."/>
            <person name="Roberts A.W."/>
            <person name="Sato Y."/>
            <person name="Scheller H.V."/>
            <person name="Schulz B."/>
            <person name="Schulz C."/>
            <person name="Shakirov E.V."/>
            <person name="Shibagaki N."/>
            <person name="Shinohara N."/>
            <person name="Shippen D.E."/>
            <person name="Soerensen I."/>
            <person name="Sotooka R."/>
            <person name="Sugimoto N."/>
            <person name="Sugita M."/>
            <person name="Sumikawa N."/>
            <person name="Tanurdzic M."/>
            <person name="Theissen G."/>
            <person name="Ulvskov P."/>
            <person name="Wakazuki S."/>
            <person name="Weng J.K."/>
            <person name="Willats W.W."/>
            <person name="Wipf D."/>
            <person name="Wolf P.G."/>
            <person name="Yang L."/>
            <person name="Zimmer A.D."/>
            <person name="Zhu Q."/>
            <person name="Mitros T."/>
            <person name="Hellsten U."/>
            <person name="Loque D."/>
            <person name="Otillar R."/>
            <person name="Salamov A."/>
            <person name="Schmutz J."/>
            <person name="Shapiro H."/>
            <person name="Lindquist E."/>
            <person name="Lucas S."/>
            <person name="Rokhsar D."/>
            <person name="Grigoriev I.V."/>
        </authorList>
    </citation>
    <scope>NUCLEOTIDE SEQUENCE [LARGE SCALE GENOMIC DNA]</scope>
</reference>
<dbReference type="InterPro" id="IPR001921">
    <property type="entry name" value="Ribosomal_eL8_euk"/>
</dbReference>
<dbReference type="GO" id="GO:0003723">
    <property type="term" value="F:RNA binding"/>
    <property type="evidence" value="ECO:0007669"/>
    <property type="project" value="UniProtKB-UniRule"/>
</dbReference>
<dbReference type="KEGG" id="smo:SELMODRAFT_413265"/>
<keyword evidence="3" id="KW-1185">Reference proteome</keyword>
<dbReference type="HOGENOM" id="CLU_1638260_0_0_1"/>
<protein>
    <recommendedName>
        <fullName evidence="1">60S ribosomal protein L7a</fullName>
    </recommendedName>
</protein>
<evidence type="ECO:0000313" key="3">
    <source>
        <dbReference type="Proteomes" id="UP000001514"/>
    </source>
</evidence>
<name>D8RNW3_SELML</name>
<accession>D8RNW3</accession>
<keyword evidence="1" id="KW-0687">Ribonucleoprotein</keyword>
<organism evidence="3">
    <name type="scientific">Selaginella moellendorffii</name>
    <name type="common">Spikemoss</name>
    <dbReference type="NCBI Taxonomy" id="88036"/>
    <lineage>
        <taxon>Eukaryota</taxon>
        <taxon>Viridiplantae</taxon>
        <taxon>Streptophyta</taxon>
        <taxon>Embryophyta</taxon>
        <taxon>Tracheophyta</taxon>
        <taxon>Lycopodiopsida</taxon>
        <taxon>Selaginellales</taxon>
        <taxon>Selaginellaceae</taxon>
        <taxon>Selaginella</taxon>
    </lineage>
</organism>
<gene>
    <name evidence="2" type="ORF">SELMODRAFT_413265</name>
</gene>